<feature type="compositionally biased region" description="Basic and acidic residues" evidence="1">
    <location>
        <begin position="511"/>
        <end position="527"/>
    </location>
</feature>
<feature type="compositionally biased region" description="Polar residues" evidence="1">
    <location>
        <begin position="457"/>
        <end position="467"/>
    </location>
</feature>
<feature type="region of interest" description="Disordered" evidence="1">
    <location>
        <begin position="326"/>
        <end position="556"/>
    </location>
</feature>
<dbReference type="AlphaFoldDB" id="A0A9P9JMX5"/>
<feature type="compositionally biased region" description="Basic and acidic residues" evidence="1">
    <location>
        <begin position="31"/>
        <end position="44"/>
    </location>
</feature>
<feature type="compositionally biased region" description="Low complexity" evidence="1">
    <location>
        <begin position="343"/>
        <end position="354"/>
    </location>
</feature>
<feature type="region of interest" description="Disordered" evidence="1">
    <location>
        <begin position="102"/>
        <end position="127"/>
    </location>
</feature>
<evidence type="ECO:0000313" key="2">
    <source>
        <dbReference type="EMBL" id="KAH7175619.1"/>
    </source>
</evidence>
<organism evidence="2 3">
    <name type="scientific">Dactylonectria macrodidyma</name>
    <dbReference type="NCBI Taxonomy" id="307937"/>
    <lineage>
        <taxon>Eukaryota</taxon>
        <taxon>Fungi</taxon>
        <taxon>Dikarya</taxon>
        <taxon>Ascomycota</taxon>
        <taxon>Pezizomycotina</taxon>
        <taxon>Sordariomycetes</taxon>
        <taxon>Hypocreomycetidae</taxon>
        <taxon>Hypocreales</taxon>
        <taxon>Nectriaceae</taxon>
        <taxon>Dactylonectria</taxon>
    </lineage>
</organism>
<dbReference type="OrthoDB" id="5401786at2759"/>
<comment type="caution">
    <text evidence="2">The sequence shown here is derived from an EMBL/GenBank/DDBJ whole genome shotgun (WGS) entry which is preliminary data.</text>
</comment>
<protein>
    <submittedName>
        <fullName evidence="2">Uncharacterized protein</fullName>
    </submittedName>
</protein>
<feature type="compositionally biased region" description="Polar residues" evidence="1">
    <location>
        <begin position="360"/>
        <end position="373"/>
    </location>
</feature>
<sequence length="556" mass="62922">MEEDTRVIFNNIWGPVLPSVLEGLEGLQQDDAQKLEDERDRRFNDASPSYAESGETTQPPSPHSPTVDEYYQKTLREKKEARGKSIPLRQFASQARRECERLDRQHLEKRTGRRQTLPWDNTSDYTANSENNVRSRWIEQGIWGDDWGPAWPYDSHPMTPGWISREGRPFVGHSHNRYKAVPGTRWGHEEPDPGFESESETQSEPRPRLKQRPLSALSVGLGQPKPPKPPPPPVRYVETRWGLIAQAPVPRPKVRDREASRPYPQFLYQAYKERDWIEDEMNYKARTNSHEARSSVIDLKTLDEMAYESVKKNWIEDGIWKSDWDDFPGGTWAHEDPDEQDVVEAPAASVPAESKILSETEAQATSDVSQRHASASRAGLPEEKGTQGRLSRSRSDVIDDASPLGRSVRVLSAPGQSKRSRASDTVDEQQPSKRPRHNAQYSVLSLQSTSEDDDTNKQSYDSSTAVTNGVKEAKILPRDKEAASTSKQTATKHAESVVGSLRRSQRIAGLEAKRRADKNTEAEERCSRSAPTKFAKKTEVVKQAKTVRKGRRGRRS</sequence>
<feature type="region of interest" description="Disordered" evidence="1">
    <location>
        <begin position="24"/>
        <end position="69"/>
    </location>
</feature>
<evidence type="ECO:0000313" key="3">
    <source>
        <dbReference type="Proteomes" id="UP000738349"/>
    </source>
</evidence>
<name>A0A9P9JMX5_9HYPO</name>
<dbReference type="Proteomes" id="UP000738349">
    <property type="component" value="Unassembled WGS sequence"/>
</dbReference>
<keyword evidence="3" id="KW-1185">Reference proteome</keyword>
<gene>
    <name evidence="2" type="ORF">EDB81DRAFT_849807</name>
</gene>
<feature type="region of interest" description="Disordered" evidence="1">
    <location>
        <begin position="174"/>
        <end position="211"/>
    </location>
</feature>
<evidence type="ECO:0000256" key="1">
    <source>
        <dbReference type="SAM" id="MobiDB-lite"/>
    </source>
</evidence>
<feature type="compositionally biased region" description="Acidic residues" evidence="1">
    <location>
        <begin position="192"/>
        <end position="201"/>
    </location>
</feature>
<feature type="compositionally biased region" description="Polar residues" evidence="1">
    <location>
        <begin position="439"/>
        <end position="449"/>
    </location>
</feature>
<reference evidence="2" key="1">
    <citation type="journal article" date="2021" name="Nat. Commun.">
        <title>Genetic determinants of endophytism in the Arabidopsis root mycobiome.</title>
        <authorList>
            <person name="Mesny F."/>
            <person name="Miyauchi S."/>
            <person name="Thiergart T."/>
            <person name="Pickel B."/>
            <person name="Atanasova L."/>
            <person name="Karlsson M."/>
            <person name="Huettel B."/>
            <person name="Barry K.W."/>
            <person name="Haridas S."/>
            <person name="Chen C."/>
            <person name="Bauer D."/>
            <person name="Andreopoulos W."/>
            <person name="Pangilinan J."/>
            <person name="LaButti K."/>
            <person name="Riley R."/>
            <person name="Lipzen A."/>
            <person name="Clum A."/>
            <person name="Drula E."/>
            <person name="Henrissat B."/>
            <person name="Kohler A."/>
            <person name="Grigoriev I.V."/>
            <person name="Martin F.M."/>
            <person name="Hacquard S."/>
        </authorList>
    </citation>
    <scope>NUCLEOTIDE SEQUENCE</scope>
    <source>
        <strain evidence="2">MPI-CAGE-AT-0147</strain>
    </source>
</reference>
<dbReference type="EMBL" id="JAGMUV010000001">
    <property type="protein sequence ID" value="KAH7175619.1"/>
    <property type="molecule type" value="Genomic_DNA"/>
</dbReference>
<accession>A0A9P9JMX5</accession>
<feature type="compositionally biased region" description="Basic and acidic residues" evidence="1">
    <location>
        <begin position="471"/>
        <end position="482"/>
    </location>
</feature>
<feature type="compositionally biased region" description="Polar residues" evidence="1">
    <location>
        <begin position="118"/>
        <end position="127"/>
    </location>
</feature>
<proteinExistence type="predicted"/>
<feature type="compositionally biased region" description="Basic residues" evidence="1">
    <location>
        <begin position="545"/>
        <end position="556"/>
    </location>
</feature>